<dbReference type="Gene3D" id="2.60.120.920">
    <property type="match status" value="1"/>
</dbReference>
<dbReference type="EMBL" id="MIGC01003135">
    <property type="protein sequence ID" value="PHJ19898.1"/>
    <property type="molecule type" value="Genomic_DNA"/>
</dbReference>
<gene>
    <name evidence="5" type="ORF">CSUI_006278</name>
</gene>
<feature type="domain" description="SPRY" evidence="4">
    <location>
        <begin position="852"/>
        <end position="1189"/>
    </location>
</feature>
<dbReference type="Proteomes" id="UP000221165">
    <property type="component" value="Unassembled WGS sequence"/>
</dbReference>
<accession>A0A2C6KU42</accession>
<feature type="compositionally biased region" description="Basic and acidic residues" evidence="3">
    <location>
        <begin position="272"/>
        <end position="286"/>
    </location>
</feature>
<feature type="compositionally biased region" description="Low complexity" evidence="3">
    <location>
        <begin position="359"/>
        <end position="370"/>
    </location>
</feature>
<reference evidence="5 6" key="1">
    <citation type="journal article" date="2017" name="Int. J. Parasitol.">
        <title>The genome of the protozoan parasite Cystoisospora suis and a reverse vaccinology approach to identify vaccine candidates.</title>
        <authorList>
            <person name="Palmieri N."/>
            <person name="Shrestha A."/>
            <person name="Ruttkowski B."/>
            <person name="Beck T."/>
            <person name="Vogl C."/>
            <person name="Tomley F."/>
            <person name="Blake D.P."/>
            <person name="Joachim A."/>
        </authorList>
    </citation>
    <scope>NUCLEOTIDE SEQUENCE [LARGE SCALE GENOMIC DNA]</scope>
    <source>
        <strain evidence="5 6">Wien I</strain>
    </source>
</reference>
<feature type="region of interest" description="Disordered" evidence="3">
    <location>
        <begin position="1738"/>
        <end position="1801"/>
    </location>
</feature>
<feature type="region of interest" description="Disordered" evidence="3">
    <location>
        <begin position="456"/>
        <end position="512"/>
    </location>
</feature>
<feature type="compositionally biased region" description="Low complexity" evidence="3">
    <location>
        <begin position="470"/>
        <end position="481"/>
    </location>
</feature>
<dbReference type="InterPro" id="IPR003877">
    <property type="entry name" value="SPRY_dom"/>
</dbReference>
<evidence type="ECO:0000313" key="5">
    <source>
        <dbReference type="EMBL" id="PHJ19898.1"/>
    </source>
</evidence>
<feature type="compositionally biased region" description="Basic and acidic residues" evidence="3">
    <location>
        <begin position="1305"/>
        <end position="1321"/>
    </location>
</feature>
<sequence length="2009" mass="215923">MYSQDADGSATASQTGGSQGQEDVKAELYSHGARRIPSPSVTLQQLLSARVSPRLRTDLLPSGPECISLSAHVSPELPLNPITPGSGPPSVDTSHGVESCLDPCPSKPNGAVSRHPGLSPAPSAVLSTGAFASSLPKTMLLSTSPLLSNPAVQRSLWKNPFDAVGFPRLPGGFPDCSHLDRTAAVSTDAPLLTRGAPLSSVRGGTGAPYSVFIKGAAPPSIPDRWPQSECEYADGEGKLVNSSDKYIKPEGKLDTSSERHTDSEVTSLKPSEPSEHRKPASVREDGQAAYSVVLRDRGQEADGYQLPLPRAGCSPSVGIPHSSRADGSLSHFATGRSRWAHSPGSVGDQEEGAPPGEGSCSKACSSPSSPRCRAEKRGNECRQACSASEDCLVDFLELQQGQPHGLELLDALVASAASAAAPASVLVPLTRPLPSCRSHAHVSNWSSQGCDSVTPSQVASPCSPRPPLSCPSSSAAAEAGEAGPGYFEETQGTPYTAERTAGPGSEIRRHPASTEDTLCLRSAEKGIRADDSEGFTLVRTEVRTEEKRGSVCEPGLAASKETSMRPRVAASGLGGTRAADVFPPKEPSRVYSVTEETRVHSPVLMCLREHVSQRSETAPSAILKQQLPREEADLRLLFPLPWLLQQIYQDIEYSRATEGNRLSRSFNDTRHNHAVRHWLCSDERLRRKLLRCSRRSVGSRTCRLSTSGSGGKWKAYENFLFIRSRLAGIATGELPLDPDGMWRGYRVGARTAPGGSTLERGSPGRGLGGSDGEKMNGTPVPSSSPTSLPAASTSSLAASSTASTLPLMQSAARRVRLSQKYRQPSVRLSADGRSASIGCGCGTVLATHACSEGSFYFEVTIIGLQREQSTKTSVSRKFGNNSGKRTSASFSQRLTKDSSLGSDQLSAHQAAERKSGMRPGRIDVPQWDRLKVTIEERMEDAPKLEAEWEEAVTEERRKEKRMRGEIRVGWTTREQPPSCPLGATIQSVGLRVRGGAHEYPTVAQPRGGVVWGGGEMVYGEEAKEGDVIGCYIHLSKDTEEQDVKDPRKRRSSVVGEPAVDGEKRPRADHRQSDGLHRQETVVAPGEAKTGQTCRGPEARGRRDVYAVRTLNDMESLSQGFFRYPGVPASFAAARHWRQGSFVQFSVNGRLQGICSFNGDLNYLLRRAEYFPAITLVKGASCTVNFGPSFVYPPTSFGVLRFLPSCLLPVPALPPLTVDLHPHLLLSSRLFVDRHSKLLRVKTVADLFEERWLAALSLKKQRLCDFIGPRRSEENAERKKPKQISYQGKRRPDGEFPADDQQSAPRWEDPSSRRGGEKRTHGDGGTCGRMETVVERLVIPSKQLSQLRTGWRKGAELEALLESVVKHSTLHHIHCCALVVLHAHSLTCSHARFIQGKLGNLPSSGNGENLGSQEDERCIETSSFTVTEHRCVQNSQFNGQNGKNLPTCRKCRKKGPRGNLKGHEGEDYCISRKGRQACRHLSRLWRRWRFGGNESGSEELSEESSAGSTSSDESPCSGGESVSEGYRNGNVLAANFSETGPLNRSPPALSLGDCSRSIRTSISSVRTTPPTFGFSLHASDVGMDKFPKHGTDKHAPTPVMPTSSACVDSPLSSCSVGPGPAVIAERSDSVCTAARIPHGTQMRSPVRASRSLLQSPDLSAGVQLRVSSSCWVCNFACAATTPQLDLHDPYTPLTTMGLPRRQYITAELCTGIERRTAKWAPVNGHQLFRSEQLQHLRAKKRAAGSGNSEVHTGLTGPGGGGGRSTKKLKSAVAGGGSGSRWLGEGSSRRAKGGGAAGLGGAQPDDMEGYIELGARDDDVELVKVGRVVFAAPAAWVRFDQESEGLVRGVTGVEDGARATGEAGANARLIAKKNDAGLTVSGAARGARKDSSATTTEVPPRPCERLASRPRCCRSSDGGEECYGCPWDYTFDCDSKPQTADDLMRKLGLTALEILEGLGAKVQVFSHQSGVCQAVVKWRQTATKAQGFSADDVKELACRFWLQAHGQNLRI</sequence>
<feature type="compositionally biased region" description="Low complexity" evidence="3">
    <location>
        <begin position="1502"/>
        <end position="1513"/>
    </location>
</feature>
<organism evidence="5 6">
    <name type="scientific">Cystoisospora suis</name>
    <dbReference type="NCBI Taxonomy" id="483139"/>
    <lineage>
        <taxon>Eukaryota</taxon>
        <taxon>Sar</taxon>
        <taxon>Alveolata</taxon>
        <taxon>Apicomplexa</taxon>
        <taxon>Conoidasida</taxon>
        <taxon>Coccidia</taxon>
        <taxon>Eucoccidiorida</taxon>
        <taxon>Eimeriorina</taxon>
        <taxon>Sarcocystidae</taxon>
        <taxon>Cystoisospora</taxon>
    </lineage>
</organism>
<proteinExistence type="predicted"/>
<evidence type="ECO:0000259" key="4">
    <source>
        <dbReference type="SMART" id="SM00449"/>
    </source>
</evidence>
<protein>
    <recommendedName>
        <fullName evidence="4">SPRY domain-containing protein</fullName>
    </recommendedName>
</protein>
<dbReference type="VEuPathDB" id="ToxoDB:CSUI_006278"/>
<dbReference type="GeneID" id="94429653"/>
<dbReference type="RefSeq" id="XP_067921590.1">
    <property type="nucleotide sequence ID" value="XM_068066442.1"/>
</dbReference>
<evidence type="ECO:0000313" key="6">
    <source>
        <dbReference type="Proteomes" id="UP000221165"/>
    </source>
</evidence>
<dbReference type="SMART" id="SM00449">
    <property type="entry name" value="SPRY"/>
    <property type="match status" value="1"/>
</dbReference>
<comment type="caution">
    <text evidence="5">The sequence shown here is derived from an EMBL/GenBank/DDBJ whole genome shotgun (WGS) entry which is preliminary data.</text>
</comment>
<comment type="subcellular location">
    <subcellularLocation>
        <location evidence="1">Nucleus</location>
    </subcellularLocation>
</comment>
<feature type="region of interest" description="Disordered" evidence="3">
    <location>
        <begin position="1879"/>
        <end position="1900"/>
    </location>
</feature>
<feature type="region of interest" description="Disordered" evidence="3">
    <location>
        <begin position="303"/>
        <end position="370"/>
    </location>
</feature>
<evidence type="ECO:0000256" key="1">
    <source>
        <dbReference type="ARBA" id="ARBA00004123"/>
    </source>
</evidence>
<dbReference type="PANTHER" id="PTHR10598">
    <property type="entry name" value="SET1/ASH2 HISTONE METHYLTRANSFERASE COMPLEX SUBUNIT ASH2"/>
    <property type="match status" value="1"/>
</dbReference>
<dbReference type="OrthoDB" id="10266026at2759"/>
<feature type="compositionally biased region" description="Low complexity" evidence="3">
    <location>
        <begin position="781"/>
        <end position="795"/>
    </location>
</feature>
<keyword evidence="2" id="KW-0539">Nucleus</keyword>
<feature type="region of interest" description="Disordered" evidence="3">
    <location>
        <begin position="747"/>
        <end position="795"/>
    </location>
</feature>
<feature type="region of interest" description="Disordered" evidence="3">
    <location>
        <begin position="241"/>
        <end position="287"/>
    </location>
</feature>
<dbReference type="InterPro" id="IPR043136">
    <property type="entry name" value="B30.2/SPRY_sf"/>
</dbReference>
<feature type="compositionally biased region" description="Basic and acidic residues" evidence="3">
    <location>
        <begin position="1060"/>
        <end position="1079"/>
    </location>
</feature>
<dbReference type="GO" id="GO:0048188">
    <property type="term" value="C:Set1C/COMPASS complex"/>
    <property type="evidence" value="ECO:0007669"/>
    <property type="project" value="InterPro"/>
</dbReference>
<feature type="region of interest" description="Disordered" evidence="3">
    <location>
        <begin position="1491"/>
        <end position="1523"/>
    </location>
</feature>
<dbReference type="GO" id="GO:0000976">
    <property type="term" value="F:transcription cis-regulatory region binding"/>
    <property type="evidence" value="ECO:0007669"/>
    <property type="project" value="TreeGrafter"/>
</dbReference>
<dbReference type="InterPro" id="IPR013320">
    <property type="entry name" value="ConA-like_dom_sf"/>
</dbReference>
<dbReference type="InterPro" id="IPR037353">
    <property type="entry name" value="ASH2"/>
</dbReference>
<feature type="region of interest" description="Disordered" evidence="3">
    <location>
        <begin position="1271"/>
        <end position="1326"/>
    </location>
</feature>
<evidence type="ECO:0000256" key="2">
    <source>
        <dbReference type="ARBA" id="ARBA00023242"/>
    </source>
</evidence>
<name>A0A2C6KU42_9APIC</name>
<feature type="region of interest" description="Disordered" evidence="3">
    <location>
        <begin position="1038"/>
        <end position="1080"/>
    </location>
</feature>
<dbReference type="PANTHER" id="PTHR10598:SF0">
    <property type="entry name" value="SET1_ASH2 HISTONE METHYLTRANSFERASE COMPLEX SUBUNIT ASH2"/>
    <property type="match status" value="1"/>
</dbReference>
<evidence type="ECO:0000256" key="3">
    <source>
        <dbReference type="SAM" id="MobiDB-lite"/>
    </source>
</evidence>
<feature type="compositionally biased region" description="Basic and acidic residues" evidence="3">
    <location>
        <begin position="245"/>
        <end position="263"/>
    </location>
</feature>
<feature type="region of interest" description="Disordered" evidence="3">
    <location>
        <begin position="1"/>
        <end position="27"/>
    </location>
</feature>
<keyword evidence="6" id="KW-1185">Reference proteome</keyword>
<feature type="region of interest" description="Disordered" evidence="3">
    <location>
        <begin position="868"/>
        <end position="903"/>
    </location>
</feature>
<dbReference type="SUPFAM" id="SSF49899">
    <property type="entry name" value="Concanavalin A-like lectins/glucanases"/>
    <property type="match status" value="2"/>
</dbReference>